<evidence type="ECO:0000313" key="5">
    <source>
        <dbReference type="Proteomes" id="UP000694560"/>
    </source>
</evidence>
<feature type="domain" description="SH3" evidence="3">
    <location>
        <begin position="154"/>
        <end position="218"/>
    </location>
</feature>
<sequence length="1252" mass="139235">QSPRFPGVKSTPAVPRVSSWRLKGEDGLEISLSFSVESRSGRGCNSQLQEAARRKLWALESDDRGVCALFKELSARLVCVQAQEDRFLLTFKTLEEVWKFSTYLTLGYVGSCLEQLLFGQEFWLDCALVEDTELRVSLDQEHLATIYTDLLLQEGNFFCRAVPGVWKSEQEGEEGLQLCRNELIHVKSVGQDCRWEGTSLRTGQRGVVPLAALEPIPHPFHQWFLKSHPMSFGLSQEISGSIKGRCIATKDHRGAAWDELSFSKGDPIEIIGFIIPGLPWFVGKSLSTGSIGFVPTRHVNPEACEPLGKGFVFLSEEEKSPLLQVPGNGDEQRFVTLLGELAHTDISSVYRLGECPAPRGSAEIQVLQSWEEIKDWATSSTSELSSPGSEAPGTLEDVLLEKLDDLDYPKFFIDLNAGHMEDADVFDPILTFLNQDSFVPTFQSFYDLSFSFLHSTFYGFSDEDELVLYLETSRNWAKRTRCVWAHVRLCFLLGKLCIKKIKLSQARVYFEEAMSVLDRGFGDLPLLAALHVSLASIYLKQNTRHKFSSLLGKTVALLVGLPGHSFSSDNELELLLYLLRESIAVGNAPLEARSCFLVAKLLLQLGRTEEVLPFVEHLQCLSIAGLGPGAHSGSLDATATLCHLYDKKYLPNIALASARSFVPSGAKGTPSPVWRAGFILQNACRALGKQLDRSSIPALACVPVQQALRFCCDSRAVAMQRTLCALLSRLYLQHGALHGAVCHANRAAALGELMGDEEAFESSLSLGWLYLLQERPGPAGDILQRLLRSLRRTDSESQRGAVHNLLAMALRGQGHIQEAAEHFLRALHKAKETGSRRNQAVSLANLGQLSLSCGAAQLAELYLLWSVRLYAELQGHQQLDMELARVLLWLAQALVDRQRTEDAKLCYELALAFALRWQNLSSQLHITECLCHFYSEVCPDLRASLAYHEHRVALAQQLHDRELEGSARQALSQLYQALGTPGALRQSLDCTKQSLRIFIDLEEAVKAAEAWLQAGKLYYLLQEDELVEMYFQAAIQTALKWDNFSLAMELYEKAGDTFFNGSRNRERAVEFYRGGAVPLARKLKATQTELRLFNKLAELQISLQGYEKALEFATLAARLSLRVGDQLQELVAFHRLATAYELLHMYEMAEDCYLKTLAMHPPVLQSSGEALYYCKIYWHLGNLALHKLKDEQDAASYFLLALAAATELGDQELQALLRAKLGTIPGAPGGPEGTPGCATGRLRWLSEGGRVV</sequence>
<protein>
    <submittedName>
        <fullName evidence="4">SH3 domain and tetratricopeptide repeats 2</fullName>
    </submittedName>
</protein>
<proteinExistence type="predicted"/>
<keyword evidence="1 2" id="KW-0728">SH3 domain</keyword>
<dbReference type="Pfam" id="PF07653">
    <property type="entry name" value="SH3_2"/>
    <property type="match status" value="1"/>
</dbReference>
<dbReference type="Ensembl" id="ENSMCST00000016337.1">
    <property type="protein sequence ID" value="ENSMCSP00000015931.1"/>
    <property type="gene ID" value="ENSMCSG00000011142.1"/>
</dbReference>
<evidence type="ECO:0000313" key="4">
    <source>
        <dbReference type="Ensembl" id="ENSMCSP00000015931.1"/>
    </source>
</evidence>
<dbReference type="InterPro" id="IPR042772">
    <property type="entry name" value="SH3TC1/SH3TC2"/>
</dbReference>
<keyword evidence="5" id="KW-1185">Reference proteome</keyword>
<dbReference type="SMART" id="SM00028">
    <property type="entry name" value="TPR"/>
    <property type="match status" value="5"/>
</dbReference>
<dbReference type="SMART" id="SM00326">
    <property type="entry name" value="SH3"/>
    <property type="match status" value="2"/>
</dbReference>
<feature type="domain" description="SH3" evidence="3">
    <location>
        <begin position="241"/>
        <end position="304"/>
    </location>
</feature>
<dbReference type="GO" id="GO:1901184">
    <property type="term" value="P:regulation of ERBB signaling pathway"/>
    <property type="evidence" value="ECO:0007669"/>
    <property type="project" value="TreeGrafter"/>
</dbReference>
<dbReference type="InterPro" id="IPR001452">
    <property type="entry name" value="SH3_domain"/>
</dbReference>
<name>A0A8C5X7B5_9PASS</name>
<reference evidence="4" key="1">
    <citation type="submission" date="2025-08" db="UniProtKB">
        <authorList>
            <consortium name="Ensembl"/>
        </authorList>
    </citation>
    <scope>IDENTIFICATION</scope>
</reference>
<dbReference type="SUPFAM" id="SSF48452">
    <property type="entry name" value="TPR-like"/>
    <property type="match status" value="2"/>
</dbReference>
<dbReference type="GO" id="GO:0033157">
    <property type="term" value="P:regulation of intracellular protein transport"/>
    <property type="evidence" value="ECO:0007669"/>
    <property type="project" value="TreeGrafter"/>
</dbReference>
<dbReference type="Proteomes" id="UP000694560">
    <property type="component" value="Unplaced"/>
</dbReference>
<dbReference type="AlphaFoldDB" id="A0A8C5X7B5"/>
<dbReference type="Gene3D" id="2.30.30.40">
    <property type="entry name" value="SH3 Domains"/>
    <property type="match status" value="1"/>
</dbReference>
<organism evidence="4 5">
    <name type="scientific">Malurus cyaneus samueli</name>
    <dbReference type="NCBI Taxonomy" id="2593467"/>
    <lineage>
        <taxon>Eukaryota</taxon>
        <taxon>Metazoa</taxon>
        <taxon>Chordata</taxon>
        <taxon>Craniata</taxon>
        <taxon>Vertebrata</taxon>
        <taxon>Euteleostomi</taxon>
        <taxon>Archelosauria</taxon>
        <taxon>Archosauria</taxon>
        <taxon>Dinosauria</taxon>
        <taxon>Saurischia</taxon>
        <taxon>Theropoda</taxon>
        <taxon>Coelurosauria</taxon>
        <taxon>Aves</taxon>
        <taxon>Neognathae</taxon>
        <taxon>Neoaves</taxon>
        <taxon>Telluraves</taxon>
        <taxon>Australaves</taxon>
        <taxon>Passeriformes</taxon>
        <taxon>Meliphagoidea</taxon>
        <taxon>Maluridae</taxon>
        <taxon>Malurus</taxon>
    </lineage>
</organism>
<dbReference type="SUPFAM" id="SSF50044">
    <property type="entry name" value="SH3-domain"/>
    <property type="match status" value="2"/>
</dbReference>
<evidence type="ECO:0000256" key="2">
    <source>
        <dbReference type="PROSITE-ProRule" id="PRU00192"/>
    </source>
</evidence>
<dbReference type="PANTHER" id="PTHR22647">
    <property type="entry name" value="SH3 DOMAIN AND TETRATRICOPEPTIDE REPEATS CONTAINING PROTEIN"/>
    <property type="match status" value="1"/>
</dbReference>
<reference evidence="4" key="2">
    <citation type="submission" date="2025-09" db="UniProtKB">
        <authorList>
            <consortium name="Ensembl"/>
        </authorList>
    </citation>
    <scope>IDENTIFICATION</scope>
</reference>
<dbReference type="OrthoDB" id="9321902at2759"/>
<dbReference type="PROSITE" id="PS50002">
    <property type="entry name" value="SH3"/>
    <property type="match status" value="2"/>
</dbReference>
<dbReference type="Pfam" id="PF14938">
    <property type="entry name" value="SNAP"/>
    <property type="match status" value="1"/>
</dbReference>
<evidence type="ECO:0000256" key="1">
    <source>
        <dbReference type="ARBA" id="ARBA00022443"/>
    </source>
</evidence>
<dbReference type="InterPro" id="IPR036028">
    <property type="entry name" value="SH3-like_dom_sf"/>
</dbReference>
<dbReference type="Gene3D" id="1.25.40.10">
    <property type="entry name" value="Tetratricopeptide repeat domain"/>
    <property type="match status" value="3"/>
</dbReference>
<dbReference type="InterPro" id="IPR011990">
    <property type="entry name" value="TPR-like_helical_dom_sf"/>
</dbReference>
<accession>A0A8C5X7B5</accession>
<dbReference type="InterPro" id="IPR019734">
    <property type="entry name" value="TPR_rpt"/>
</dbReference>
<evidence type="ECO:0000259" key="3">
    <source>
        <dbReference type="PROSITE" id="PS50002"/>
    </source>
</evidence>
<dbReference type="PANTHER" id="PTHR22647:SF2">
    <property type="entry name" value="SH3 DOMAIN AND TETRATRICOPEPTIDE REPEAT-CONTAINING PROTEIN 2"/>
    <property type="match status" value="1"/>
</dbReference>